<keyword evidence="5" id="KW-1185">Reference proteome</keyword>
<dbReference type="OrthoDB" id="634407at2"/>
<dbReference type="Gene3D" id="3.55.50.30">
    <property type="match status" value="1"/>
</dbReference>
<dbReference type="Pfam" id="PF16344">
    <property type="entry name" value="FecR_C"/>
    <property type="match status" value="1"/>
</dbReference>
<dbReference type="AlphaFoldDB" id="A0A4Q7N460"/>
<feature type="domain" description="FecR protein" evidence="2">
    <location>
        <begin position="189"/>
        <end position="284"/>
    </location>
</feature>
<dbReference type="GO" id="GO:0016989">
    <property type="term" value="F:sigma factor antagonist activity"/>
    <property type="evidence" value="ECO:0007669"/>
    <property type="project" value="TreeGrafter"/>
</dbReference>
<keyword evidence="1" id="KW-1133">Transmembrane helix</keyword>
<organism evidence="4 5">
    <name type="scientific">Pseudobacter ginsenosidimutans</name>
    <dbReference type="NCBI Taxonomy" id="661488"/>
    <lineage>
        <taxon>Bacteria</taxon>
        <taxon>Pseudomonadati</taxon>
        <taxon>Bacteroidota</taxon>
        <taxon>Chitinophagia</taxon>
        <taxon>Chitinophagales</taxon>
        <taxon>Chitinophagaceae</taxon>
        <taxon>Pseudobacter</taxon>
    </lineage>
</organism>
<dbReference type="Gene3D" id="2.60.120.1440">
    <property type="match status" value="1"/>
</dbReference>
<keyword evidence="1" id="KW-0812">Transmembrane</keyword>
<proteinExistence type="predicted"/>
<accession>A0A4Q7N460</accession>
<evidence type="ECO:0000256" key="1">
    <source>
        <dbReference type="SAM" id="Phobius"/>
    </source>
</evidence>
<evidence type="ECO:0000259" key="2">
    <source>
        <dbReference type="Pfam" id="PF04773"/>
    </source>
</evidence>
<dbReference type="PANTHER" id="PTHR30273:SF2">
    <property type="entry name" value="PROTEIN FECR"/>
    <property type="match status" value="1"/>
</dbReference>
<keyword evidence="1" id="KW-0472">Membrane</keyword>
<name>A0A4Q7N460_9BACT</name>
<feature type="domain" description="Protein FecR C-terminal" evidence="3">
    <location>
        <begin position="335"/>
        <end position="397"/>
    </location>
</feature>
<evidence type="ECO:0000259" key="3">
    <source>
        <dbReference type="Pfam" id="PF16344"/>
    </source>
</evidence>
<dbReference type="InterPro" id="IPR032508">
    <property type="entry name" value="FecR_C"/>
</dbReference>
<dbReference type="InterPro" id="IPR012373">
    <property type="entry name" value="Ferrdict_sens_TM"/>
</dbReference>
<reference evidence="4 5" key="1">
    <citation type="submission" date="2019-02" db="EMBL/GenBank/DDBJ databases">
        <title>Genomic Encyclopedia of Type Strains, Phase IV (KMG-IV): sequencing the most valuable type-strain genomes for metagenomic binning, comparative biology and taxonomic classification.</title>
        <authorList>
            <person name="Goeker M."/>
        </authorList>
    </citation>
    <scope>NUCLEOTIDE SEQUENCE [LARGE SCALE GENOMIC DNA]</scope>
    <source>
        <strain evidence="4 5">DSM 18116</strain>
    </source>
</reference>
<evidence type="ECO:0000313" key="5">
    <source>
        <dbReference type="Proteomes" id="UP000293874"/>
    </source>
</evidence>
<dbReference type="Pfam" id="PF04773">
    <property type="entry name" value="FecR"/>
    <property type="match status" value="1"/>
</dbReference>
<dbReference type="PANTHER" id="PTHR30273">
    <property type="entry name" value="PERIPLASMIC SIGNAL SENSOR AND SIGMA FACTOR ACTIVATOR FECR-RELATED"/>
    <property type="match status" value="1"/>
</dbReference>
<protein>
    <submittedName>
        <fullName evidence="4">FecR family protein</fullName>
    </submittedName>
</protein>
<dbReference type="EMBL" id="SGXA01000001">
    <property type="protein sequence ID" value="RZS75775.1"/>
    <property type="molecule type" value="Genomic_DNA"/>
</dbReference>
<feature type="transmembrane region" description="Helical" evidence="1">
    <location>
        <begin position="91"/>
        <end position="109"/>
    </location>
</feature>
<dbReference type="Proteomes" id="UP000293874">
    <property type="component" value="Unassembled WGS sequence"/>
</dbReference>
<comment type="caution">
    <text evidence="4">The sequence shown here is derived from an EMBL/GenBank/DDBJ whole genome shotgun (WGS) entry which is preliminary data.</text>
</comment>
<dbReference type="RefSeq" id="WP_130540119.1">
    <property type="nucleotide sequence ID" value="NZ_CP042431.1"/>
</dbReference>
<dbReference type="InterPro" id="IPR006860">
    <property type="entry name" value="FecR"/>
</dbReference>
<sequence length="405" mass="45138">MQAGNSRLEELYIRWFNKTATPEERAELIKLLETGASREELLPGMEKIWDELDADDGFSFREKDQLADKILQQWPAEPVIRARRRLPPFRWMAAAAVLLLAGAITVWQWPRAGASNEQAQTPSTPVIESIGPGRNGAILILADGREILLDSASNGVFASQGTTEISLQNNQLIYQAGDEADSSSIAYNTMATPRGRQFQLLLPDGTRVWLNAASSIRYPVSFQGTDRKVELKGEAYFEVVPDLSKPFKVETPNQLVQALGTSFNIHAFGNETAELTTLIEGSVKVNVAGGKHAPRGETLYAVLHPGQQANLNTQRQSLSIAEGQSEAAIAWKNGYFYLENKSFDRVMKQLERWYDIEVIYANGIPELQFYGGLSRNLTLDALIRALKVSEVHFRIEAGRRLIVYK</sequence>
<evidence type="ECO:0000313" key="4">
    <source>
        <dbReference type="EMBL" id="RZS75775.1"/>
    </source>
</evidence>
<gene>
    <name evidence="4" type="ORF">EV199_1648</name>
</gene>